<protein>
    <submittedName>
        <fullName evidence="2">Uncharacterized protein</fullName>
    </submittedName>
</protein>
<organism evidence="2">
    <name type="scientific">Tanacetum cinerariifolium</name>
    <name type="common">Dalmatian daisy</name>
    <name type="synonym">Chrysanthemum cinerariifolium</name>
    <dbReference type="NCBI Taxonomy" id="118510"/>
    <lineage>
        <taxon>Eukaryota</taxon>
        <taxon>Viridiplantae</taxon>
        <taxon>Streptophyta</taxon>
        <taxon>Embryophyta</taxon>
        <taxon>Tracheophyta</taxon>
        <taxon>Spermatophyta</taxon>
        <taxon>Magnoliopsida</taxon>
        <taxon>eudicotyledons</taxon>
        <taxon>Gunneridae</taxon>
        <taxon>Pentapetalae</taxon>
        <taxon>asterids</taxon>
        <taxon>campanulids</taxon>
        <taxon>Asterales</taxon>
        <taxon>Asteraceae</taxon>
        <taxon>Asteroideae</taxon>
        <taxon>Anthemideae</taxon>
        <taxon>Anthemidinae</taxon>
        <taxon>Tanacetum</taxon>
    </lineage>
</organism>
<sequence>MRFPSTLDEGTRKSKPFPEVTNTDPKDLGGNIHPTDKGLPFTISDEGAAKTTSLPEGPHGDKDSEELKPLTDMEPHTNPIVDPLGTDANDDEEVFAAKEDMDEDTQADEEWEKYEEAAVSYADLRASIKGYYKENSPKLSVIQDAVKDDSTLNKKVIEAEIRSELFCLKQDTSDIKSMMTKIYQAFKGQSSTLSSSVPQTTLVITKEPITIWRGENVTLVVTEKPPFHTEGETKDMKTQDTNKEKVEKEQVSEEPKHVVPISTAKPTENFNT</sequence>
<evidence type="ECO:0000313" key="2">
    <source>
        <dbReference type="EMBL" id="GEZ31612.1"/>
    </source>
</evidence>
<dbReference type="EMBL" id="BKCJ010264535">
    <property type="protein sequence ID" value="GEZ31612.1"/>
    <property type="molecule type" value="Genomic_DNA"/>
</dbReference>
<evidence type="ECO:0000256" key="1">
    <source>
        <dbReference type="SAM" id="MobiDB-lite"/>
    </source>
</evidence>
<gene>
    <name evidence="2" type="ORF">Tci_503585</name>
</gene>
<feature type="region of interest" description="Disordered" evidence="1">
    <location>
        <begin position="226"/>
        <end position="272"/>
    </location>
</feature>
<feature type="compositionally biased region" description="Basic and acidic residues" evidence="1">
    <location>
        <begin position="58"/>
        <end position="75"/>
    </location>
</feature>
<comment type="caution">
    <text evidence="2">The sequence shown here is derived from an EMBL/GenBank/DDBJ whole genome shotgun (WGS) entry which is preliminary data.</text>
</comment>
<feature type="compositionally biased region" description="Basic and acidic residues" evidence="1">
    <location>
        <begin position="226"/>
        <end position="257"/>
    </location>
</feature>
<accession>A0A699I5R7</accession>
<feature type="region of interest" description="Disordered" evidence="1">
    <location>
        <begin position="1"/>
        <end position="91"/>
    </location>
</feature>
<proteinExistence type="predicted"/>
<reference evidence="2" key="1">
    <citation type="journal article" date="2019" name="Sci. Rep.">
        <title>Draft genome of Tanacetum cinerariifolium, the natural source of mosquito coil.</title>
        <authorList>
            <person name="Yamashiro T."/>
            <person name="Shiraishi A."/>
            <person name="Satake H."/>
            <person name="Nakayama K."/>
        </authorList>
    </citation>
    <scope>NUCLEOTIDE SEQUENCE</scope>
</reference>
<dbReference type="AlphaFoldDB" id="A0A699I5R7"/>
<name>A0A699I5R7_TANCI</name>